<organism evidence="2 3">
    <name type="scientific">Papaver somniferum</name>
    <name type="common">Opium poppy</name>
    <dbReference type="NCBI Taxonomy" id="3469"/>
    <lineage>
        <taxon>Eukaryota</taxon>
        <taxon>Viridiplantae</taxon>
        <taxon>Streptophyta</taxon>
        <taxon>Embryophyta</taxon>
        <taxon>Tracheophyta</taxon>
        <taxon>Spermatophyta</taxon>
        <taxon>Magnoliopsida</taxon>
        <taxon>Ranunculales</taxon>
        <taxon>Papaveraceae</taxon>
        <taxon>Papaveroideae</taxon>
        <taxon>Papaver</taxon>
    </lineage>
</organism>
<protein>
    <submittedName>
        <fullName evidence="2">Uncharacterized protein</fullName>
    </submittedName>
</protein>
<proteinExistence type="predicted"/>
<dbReference type="AlphaFoldDB" id="A0A4Y7KYS5"/>
<evidence type="ECO:0000256" key="1">
    <source>
        <dbReference type="SAM" id="MobiDB-lite"/>
    </source>
</evidence>
<name>A0A4Y7KYS5_PAPSO</name>
<feature type="region of interest" description="Disordered" evidence="1">
    <location>
        <begin position="1"/>
        <end position="28"/>
    </location>
</feature>
<gene>
    <name evidence="2" type="ORF">C5167_002690</name>
</gene>
<evidence type="ECO:0000313" key="2">
    <source>
        <dbReference type="EMBL" id="RZC78483.1"/>
    </source>
</evidence>
<sequence length="28" mass="2991">MGQFNNDDNAIQDISSGNEGSNSKTCED</sequence>
<dbReference type="Proteomes" id="UP000316621">
    <property type="component" value="Chromosome 9"/>
</dbReference>
<evidence type="ECO:0000313" key="3">
    <source>
        <dbReference type="Proteomes" id="UP000316621"/>
    </source>
</evidence>
<reference evidence="2 3" key="1">
    <citation type="journal article" date="2018" name="Science">
        <title>The opium poppy genome and morphinan production.</title>
        <authorList>
            <person name="Guo L."/>
            <person name="Winzer T."/>
            <person name="Yang X."/>
            <person name="Li Y."/>
            <person name="Ning Z."/>
            <person name="He Z."/>
            <person name="Teodor R."/>
            <person name="Lu Y."/>
            <person name="Bowser T.A."/>
            <person name="Graham I.A."/>
            <person name="Ye K."/>
        </authorList>
    </citation>
    <scope>NUCLEOTIDE SEQUENCE [LARGE SCALE GENOMIC DNA]</scope>
    <source>
        <strain evidence="3">cv. HN1</strain>
        <tissue evidence="2">Leaves</tissue>
    </source>
</reference>
<keyword evidence="3" id="KW-1185">Reference proteome</keyword>
<dbReference type="EMBL" id="CM010723">
    <property type="protein sequence ID" value="RZC78483.1"/>
    <property type="molecule type" value="Genomic_DNA"/>
</dbReference>
<dbReference type="Gramene" id="RZC78483">
    <property type="protein sequence ID" value="RZC78483"/>
    <property type="gene ID" value="C5167_002690"/>
</dbReference>
<accession>A0A4Y7KYS5</accession>